<sequence>MRSGRPTPVPTSVNSSNSLSRWASWPLPASVWVSACMTRRSRFCAGLVSRTTCGISAIRRSVAPRCCASEPRRSPADPTCRSSKPRYGPVTVVSRSAASRNSCRCLRSPTTSWWWPAASTTIRPVGTAMSRSWPCRPHKSACRPPTARSVRDRWIPPRSASTPGYRPMHWLRGPARGWQPSVGDWLMSGCRSPGRSQRRVNGRSESPWPA</sequence>
<dbReference type="AlphaFoldDB" id="A0A655A5U4"/>
<feature type="compositionally biased region" description="Polar residues" evidence="1">
    <location>
        <begin position="10"/>
        <end position="20"/>
    </location>
</feature>
<proteinExistence type="predicted"/>
<protein>
    <submittedName>
        <fullName evidence="2">Uncharacterized protein</fullName>
    </submittedName>
</protein>
<reference evidence="2 3" key="1">
    <citation type="submission" date="2015-03" db="EMBL/GenBank/DDBJ databases">
        <authorList>
            <consortium name="Pathogen Informatics"/>
        </authorList>
    </citation>
    <scope>NUCLEOTIDE SEQUENCE [LARGE SCALE GENOMIC DNA]</scope>
    <source>
        <strain evidence="2 3">Bir 185</strain>
    </source>
</reference>
<evidence type="ECO:0000313" key="2">
    <source>
        <dbReference type="EMBL" id="CKR92757.1"/>
    </source>
</evidence>
<evidence type="ECO:0000256" key="1">
    <source>
        <dbReference type="SAM" id="MobiDB-lite"/>
    </source>
</evidence>
<feature type="region of interest" description="Disordered" evidence="1">
    <location>
        <begin position="1"/>
        <end position="20"/>
    </location>
</feature>
<name>A0A655A5U4_MYCTX</name>
<gene>
    <name evidence="2" type="ORF">ERS027659_02397</name>
</gene>
<evidence type="ECO:0000313" key="3">
    <source>
        <dbReference type="Proteomes" id="UP000050164"/>
    </source>
</evidence>
<dbReference type="Proteomes" id="UP000050164">
    <property type="component" value="Unassembled WGS sequence"/>
</dbReference>
<organism evidence="2 3">
    <name type="scientific">Mycobacterium tuberculosis</name>
    <dbReference type="NCBI Taxonomy" id="1773"/>
    <lineage>
        <taxon>Bacteria</taxon>
        <taxon>Bacillati</taxon>
        <taxon>Actinomycetota</taxon>
        <taxon>Actinomycetes</taxon>
        <taxon>Mycobacteriales</taxon>
        <taxon>Mycobacteriaceae</taxon>
        <taxon>Mycobacterium</taxon>
        <taxon>Mycobacterium tuberculosis complex</taxon>
    </lineage>
</organism>
<dbReference type="EMBL" id="CNFT01000563">
    <property type="protein sequence ID" value="CKR92757.1"/>
    <property type="molecule type" value="Genomic_DNA"/>
</dbReference>
<accession>A0A655A5U4</accession>
<feature type="region of interest" description="Disordered" evidence="1">
    <location>
        <begin position="189"/>
        <end position="210"/>
    </location>
</feature>